<evidence type="ECO:0000256" key="1">
    <source>
        <dbReference type="SAM" id="MobiDB-lite"/>
    </source>
</evidence>
<proteinExistence type="predicted"/>
<dbReference type="RefSeq" id="WP_184360309.1">
    <property type="nucleotide sequence ID" value="NZ_BAAAKM010000013.1"/>
</dbReference>
<keyword evidence="3" id="KW-1185">Reference proteome</keyword>
<gene>
    <name evidence="2" type="ORF">HNR07_000055</name>
</gene>
<feature type="compositionally biased region" description="Gly residues" evidence="1">
    <location>
        <begin position="200"/>
        <end position="214"/>
    </location>
</feature>
<feature type="region of interest" description="Disordered" evidence="1">
    <location>
        <begin position="1"/>
        <end position="20"/>
    </location>
</feature>
<dbReference type="GO" id="GO:0016853">
    <property type="term" value="F:isomerase activity"/>
    <property type="evidence" value="ECO:0007669"/>
    <property type="project" value="UniProtKB-KW"/>
</dbReference>
<comment type="caution">
    <text evidence="2">The sequence shown here is derived from an EMBL/GenBank/DDBJ whole genome shotgun (WGS) entry which is preliminary data.</text>
</comment>
<evidence type="ECO:0000313" key="2">
    <source>
        <dbReference type="EMBL" id="MBB5488918.1"/>
    </source>
</evidence>
<accession>A0A840WFR8</accession>
<dbReference type="AlphaFoldDB" id="A0A840WFR8"/>
<sequence>MAKAWMPGAERIDGGTTRTADGLGAPRAVWTVTGTDPNMWSAREEAIRLVHEGRPPHLVWNPLTGAVAQILAATRRSELLLGHTSRYGQHLDHGDEGRVCLVVAVVSTEKEPFTDGPLVGLAPVLEWLGSWGVERGWPAGPPGLRGERRPSEEERSRTWSRGGHFGHDQVPGSASTAPGRVDPEQLLIAGTREVSPGPESGSGSGSEPGSGLGSGSAREAAATARAPQLSREHPEPQPSVIT</sequence>
<feature type="compositionally biased region" description="Low complexity" evidence="1">
    <location>
        <begin position="215"/>
        <end position="226"/>
    </location>
</feature>
<feature type="compositionally biased region" description="Basic and acidic residues" evidence="1">
    <location>
        <begin position="145"/>
        <end position="157"/>
    </location>
</feature>
<dbReference type="Proteomes" id="UP000579647">
    <property type="component" value="Unassembled WGS sequence"/>
</dbReference>
<dbReference type="EMBL" id="JACHDO010000001">
    <property type="protein sequence ID" value="MBB5488918.1"/>
    <property type="molecule type" value="Genomic_DNA"/>
</dbReference>
<reference evidence="2 3" key="1">
    <citation type="submission" date="2020-08" db="EMBL/GenBank/DDBJ databases">
        <title>Sequencing the genomes of 1000 actinobacteria strains.</title>
        <authorList>
            <person name="Klenk H.-P."/>
        </authorList>
    </citation>
    <scope>NUCLEOTIDE SEQUENCE [LARGE SCALE GENOMIC DNA]</scope>
    <source>
        <strain evidence="2 3">DSM 44598</strain>
    </source>
</reference>
<evidence type="ECO:0000313" key="3">
    <source>
        <dbReference type="Proteomes" id="UP000579647"/>
    </source>
</evidence>
<feature type="region of interest" description="Disordered" evidence="1">
    <location>
        <begin position="136"/>
        <end position="242"/>
    </location>
</feature>
<name>A0A840WFR8_9ACTN</name>
<protein>
    <submittedName>
        <fullName evidence="2">Ketosteroid isomerase-like protein</fullName>
    </submittedName>
</protein>
<keyword evidence="2" id="KW-0413">Isomerase</keyword>
<organism evidence="2 3">
    <name type="scientific">Nocardiopsis metallicus</name>
    <dbReference type="NCBI Taxonomy" id="179819"/>
    <lineage>
        <taxon>Bacteria</taxon>
        <taxon>Bacillati</taxon>
        <taxon>Actinomycetota</taxon>
        <taxon>Actinomycetes</taxon>
        <taxon>Streptosporangiales</taxon>
        <taxon>Nocardiopsidaceae</taxon>
        <taxon>Nocardiopsis</taxon>
    </lineage>
</organism>